<evidence type="ECO:0000256" key="9">
    <source>
        <dbReference type="ARBA" id="ARBA00023170"/>
    </source>
</evidence>
<evidence type="ECO:0000256" key="8">
    <source>
        <dbReference type="ARBA" id="ARBA00023163"/>
    </source>
</evidence>
<feature type="domain" description="NR LBD" evidence="13">
    <location>
        <begin position="144"/>
        <end position="397"/>
    </location>
</feature>
<reference evidence="14" key="3">
    <citation type="submission" date="2025-08" db="UniProtKB">
        <authorList>
            <consortium name="Ensembl"/>
        </authorList>
    </citation>
    <scope>IDENTIFICATION</scope>
</reference>
<dbReference type="InterPro" id="IPR035500">
    <property type="entry name" value="NHR-like_dom_sf"/>
</dbReference>
<sequence>IGEQDYCSLFVVYGCVFYSGYIPSYLDKDELCVVCGDKATGYHYRCITCEGCKGFFRRTIQKNLNPTYACKYEGKCVIDKVTRNQCQECRFKKCIAVVAWPQTVMVLDDSKRLAKRKLIEENRERRRREELQKTVWDRPEPSQEEWELIRIVTEAHMATNAQGNHWKQKRKFLSAVGVKETKPEDIGQGPIVNAPEGSKVDIEAFSQFTKIITPAITRVVDFAKKLPMFCELPCEDQIILLKGCCMEIMSLRAAVRYDPESETLTLNGEMAVTRGQLKNGGLGVVSDAIFDLGVSLSSFNLDDSEVALLQAVILLSSDRPGLTSVERIERCQEDFLLAFEHYINYRKHKVAHFWPKLLMKVTDLRMIGACHASRFLHMKVECPTELFPPLFLEVFED</sequence>
<dbReference type="PROSITE" id="PS51843">
    <property type="entry name" value="NR_LBD"/>
    <property type="match status" value="1"/>
</dbReference>
<evidence type="ECO:0000256" key="11">
    <source>
        <dbReference type="RuleBase" id="RU004334"/>
    </source>
</evidence>
<evidence type="ECO:0000256" key="6">
    <source>
        <dbReference type="ARBA" id="ARBA00023015"/>
    </source>
</evidence>
<evidence type="ECO:0000259" key="12">
    <source>
        <dbReference type="PROSITE" id="PS51030"/>
    </source>
</evidence>
<dbReference type="GO" id="GO:0000978">
    <property type="term" value="F:RNA polymerase II cis-regulatory region sequence-specific DNA binding"/>
    <property type="evidence" value="ECO:0007669"/>
    <property type="project" value="TreeGrafter"/>
</dbReference>
<evidence type="ECO:0000313" key="14">
    <source>
        <dbReference type="Ensembl" id="ENSAMXP00000052474.1"/>
    </source>
</evidence>
<dbReference type="AlphaFoldDB" id="A0A3B1KFI4"/>
<evidence type="ECO:0000256" key="1">
    <source>
        <dbReference type="ARBA" id="ARBA00004123"/>
    </source>
</evidence>
<reference evidence="15" key="1">
    <citation type="submission" date="2013-03" db="EMBL/GenBank/DDBJ databases">
        <authorList>
            <person name="Jeffery W."/>
            <person name="Warren W."/>
            <person name="Wilson R.K."/>
        </authorList>
    </citation>
    <scope>NUCLEOTIDE SEQUENCE</scope>
    <source>
        <strain evidence="15">female</strain>
    </source>
</reference>
<dbReference type="FunFam" id="3.30.50.10:FF:000011">
    <property type="entry name" value="Thyroid hormone receptor beta isoform"/>
    <property type="match status" value="1"/>
</dbReference>
<protein>
    <submittedName>
        <fullName evidence="14">Thyroid hormone receptor beta</fullName>
    </submittedName>
</protein>
<dbReference type="Pfam" id="PF00104">
    <property type="entry name" value="Hormone_recep"/>
    <property type="match status" value="1"/>
</dbReference>
<evidence type="ECO:0000313" key="15">
    <source>
        <dbReference type="Proteomes" id="UP000018467"/>
    </source>
</evidence>
<dbReference type="Bgee" id="ENSAMXG00000016942">
    <property type="expression patterns" value="Expressed in camera-type eye and 14 other cell types or tissues"/>
</dbReference>
<keyword evidence="3 11" id="KW-0479">Metal-binding</keyword>
<dbReference type="GO" id="GO:0000122">
    <property type="term" value="P:negative regulation of transcription by RNA polymerase II"/>
    <property type="evidence" value="ECO:0007669"/>
    <property type="project" value="TreeGrafter"/>
</dbReference>
<dbReference type="PROSITE" id="PS00031">
    <property type="entry name" value="NUCLEAR_REC_DBD_1"/>
    <property type="match status" value="1"/>
</dbReference>
<dbReference type="PANTHER" id="PTHR24082">
    <property type="entry name" value="NUCLEAR HORMONE RECEPTOR"/>
    <property type="match status" value="1"/>
</dbReference>
<dbReference type="InterPro" id="IPR000536">
    <property type="entry name" value="Nucl_hrmn_rcpt_lig-bd"/>
</dbReference>
<dbReference type="GO" id="GO:0090575">
    <property type="term" value="C:RNA polymerase II transcription regulator complex"/>
    <property type="evidence" value="ECO:0007669"/>
    <property type="project" value="TreeGrafter"/>
</dbReference>
<comment type="subcellular location">
    <subcellularLocation>
        <location evidence="1 11">Nucleus</location>
    </subcellularLocation>
</comment>
<keyword evidence="8 11" id="KW-0804">Transcription</keyword>
<keyword evidence="4 11" id="KW-0863">Zinc-finger</keyword>
<dbReference type="PRINTS" id="PR00546">
    <property type="entry name" value="THYROIDHORMR"/>
</dbReference>
<evidence type="ECO:0000256" key="3">
    <source>
        <dbReference type="ARBA" id="ARBA00022723"/>
    </source>
</evidence>
<accession>A0A3B1KFI4</accession>
<dbReference type="InterPro" id="IPR001628">
    <property type="entry name" value="Znf_hrmn_rcpt"/>
</dbReference>
<evidence type="ECO:0000259" key="13">
    <source>
        <dbReference type="PROSITE" id="PS51843"/>
    </source>
</evidence>
<reference evidence="15" key="2">
    <citation type="journal article" date="2014" name="Nat. Commun.">
        <title>The cavefish genome reveals candidate genes for eye loss.</title>
        <authorList>
            <person name="McGaugh S.E."/>
            <person name="Gross J.B."/>
            <person name="Aken B."/>
            <person name="Blin M."/>
            <person name="Borowsky R."/>
            <person name="Chalopin D."/>
            <person name="Hinaux H."/>
            <person name="Jeffery W.R."/>
            <person name="Keene A."/>
            <person name="Ma L."/>
            <person name="Minx P."/>
            <person name="Murphy D."/>
            <person name="O'Quin K.E."/>
            <person name="Retaux S."/>
            <person name="Rohner N."/>
            <person name="Searle S.M."/>
            <person name="Stahl B.A."/>
            <person name="Tabin C."/>
            <person name="Volff J.N."/>
            <person name="Yoshizawa M."/>
            <person name="Warren W.C."/>
        </authorList>
    </citation>
    <scope>NUCLEOTIDE SEQUENCE [LARGE SCALE GENOMIC DNA]</scope>
    <source>
        <strain evidence="15">female</strain>
    </source>
</reference>
<keyword evidence="5 11" id="KW-0862">Zinc</keyword>
<dbReference type="PRINTS" id="PR00047">
    <property type="entry name" value="STROIDFINGER"/>
</dbReference>
<dbReference type="SUPFAM" id="SSF48508">
    <property type="entry name" value="Nuclear receptor ligand-binding domain"/>
    <property type="match status" value="1"/>
</dbReference>
<organism evidence="14 15">
    <name type="scientific">Astyanax mexicanus</name>
    <name type="common">Blind cave fish</name>
    <name type="synonym">Astyanax fasciatus mexicanus</name>
    <dbReference type="NCBI Taxonomy" id="7994"/>
    <lineage>
        <taxon>Eukaryota</taxon>
        <taxon>Metazoa</taxon>
        <taxon>Chordata</taxon>
        <taxon>Craniata</taxon>
        <taxon>Vertebrata</taxon>
        <taxon>Euteleostomi</taxon>
        <taxon>Actinopterygii</taxon>
        <taxon>Neopterygii</taxon>
        <taxon>Teleostei</taxon>
        <taxon>Ostariophysi</taxon>
        <taxon>Characiformes</taxon>
        <taxon>Characoidei</taxon>
        <taxon>Acestrorhamphidae</taxon>
        <taxon>Acestrorhamphinae</taxon>
        <taxon>Astyanax</taxon>
    </lineage>
</organism>
<evidence type="ECO:0000256" key="7">
    <source>
        <dbReference type="ARBA" id="ARBA00023125"/>
    </source>
</evidence>
<dbReference type="Ensembl" id="ENSAMXT00000046081.1">
    <property type="protein sequence ID" value="ENSAMXP00000052474.1"/>
    <property type="gene ID" value="ENSAMXG00000016942.2"/>
</dbReference>
<keyword evidence="7 11" id="KW-0238">DNA-binding</keyword>
<dbReference type="InterPro" id="IPR013088">
    <property type="entry name" value="Znf_NHR/GATA"/>
</dbReference>
<keyword evidence="6 11" id="KW-0805">Transcription regulation</keyword>
<dbReference type="GO" id="GO:0008270">
    <property type="term" value="F:zinc ion binding"/>
    <property type="evidence" value="ECO:0007669"/>
    <property type="project" value="UniProtKB-KW"/>
</dbReference>
<dbReference type="InterPro" id="IPR001728">
    <property type="entry name" value="ThyrH_rcpt"/>
</dbReference>
<feature type="domain" description="Nuclear receptor" evidence="12">
    <location>
        <begin position="29"/>
        <end position="106"/>
    </location>
</feature>
<dbReference type="GO" id="GO:0004879">
    <property type="term" value="F:nuclear receptor activity"/>
    <property type="evidence" value="ECO:0007669"/>
    <property type="project" value="InterPro"/>
</dbReference>
<comment type="similarity">
    <text evidence="2">Belongs to the nuclear hormone receptor family. NR1 subfamily.</text>
</comment>
<dbReference type="SMART" id="SM00430">
    <property type="entry name" value="HOLI"/>
    <property type="match status" value="1"/>
</dbReference>
<dbReference type="GeneTree" id="ENSGT00940000156809"/>
<reference evidence="14" key="4">
    <citation type="submission" date="2025-09" db="UniProtKB">
        <authorList>
            <consortium name="Ensembl"/>
        </authorList>
    </citation>
    <scope>IDENTIFICATION</scope>
</reference>
<keyword evidence="9 11" id="KW-0675">Receptor</keyword>
<dbReference type="InterPro" id="IPR050234">
    <property type="entry name" value="Nuclear_hormone_rcpt_NR1"/>
</dbReference>
<dbReference type="Proteomes" id="UP000018467">
    <property type="component" value="Unassembled WGS sequence"/>
</dbReference>
<dbReference type="Pfam" id="PF00105">
    <property type="entry name" value="zf-C4"/>
    <property type="match status" value="1"/>
</dbReference>
<evidence type="ECO:0000256" key="5">
    <source>
        <dbReference type="ARBA" id="ARBA00022833"/>
    </source>
</evidence>
<dbReference type="PANTHER" id="PTHR24082:SF210">
    <property type="entry name" value="THYROID HORMONE RECEPTOR BETA"/>
    <property type="match status" value="1"/>
</dbReference>
<dbReference type="CDD" id="cd06961">
    <property type="entry name" value="NR_DBD_TR"/>
    <property type="match status" value="1"/>
</dbReference>
<dbReference type="PRINTS" id="PR00398">
    <property type="entry name" value="STRDHORMONER"/>
</dbReference>
<dbReference type="SMART" id="SM00399">
    <property type="entry name" value="ZnF_C4"/>
    <property type="match status" value="1"/>
</dbReference>
<proteinExistence type="inferred from homology"/>
<evidence type="ECO:0000256" key="2">
    <source>
        <dbReference type="ARBA" id="ARBA00008092"/>
    </source>
</evidence>
<dbReference type="Gene3D" id="1.10.565.10">
    <property type="entry name" value="Retinoid X Receptor"/>
    <property type="match status" value="1"/>
</dbReference>
<dbReference type="GO" id="GO:0048384">
    <property type="term" value="P:retinoic acid receptor signaling pathway"/>
    <property type="evidence" value="ECO:0007669"/>
    <property type="project" value="TreeGrafter"/>
</dbReference>
<name>A0A3B1KFI4_ASTMX</name>
<dbReference type="GO" id="GO:0045944">
    <property type="term" value="P:positive regulation of transcription by RNA polymerase II"/>
    <property type="evidence" value="ECO:0007669"/>
    <property type="project" value="TreeGrafter"/>
</dbReference>
<dbReference type="Gene3D" id="3.30.50.10">
    <property type="entry name" value="Erythroid Transcription Factor GATA-1, subunit A"/>
    <property type="match status" value="1"/>
</dbReference>
<dbReference type="PROSITE" id="PS51030">
    <property type="entry name" value="NUCLEAR_REC_DBD_2"/>
    <property type="match status" value="1"/>
</dbReference>
<dbReference type="GO" id="GO:0002154">
    <property type="term" value="P:thyroid hormone receptor signaling pathway"/>
    <property type="evidence" value="ECO:0007669"/>
    <property type="project" value="TreeGrafter"/>
</dbReference>
<dbReference type="SUPFAM" id="SSF57716">
    <property type="entry name" value="Glucocorticoid receptor-like (DNA-binding domain)"/>
    <property type="match status" value="1"/>
</dbReference>
<keyword evidence="15" id="KW-1185">Reference proteome</keyword>
<dbReference type="CDD" id="cd06935">
    <property type="entry name" value="NR_LBD_TR"/>
    <property type="match status" value="1"/>
</dbReference>
<evidence type="ECO:0000256" key="10">
    <source>
        <dbReference type="ARBA" id="ARBA00023242"/>
    </source>
</evidence>
<evidence type="ECO:0000256" key="4">
    <source>
        <dbReference type="ARBA" id="ARBA00022771"/>
    </source>
</evidence>
<keyword evidence="10 11" id="KW-0539">Nucleus</keyword>
<dbReference type="GO" id="GO:0030154">
    <property type="term" value="P:cell differentiation"/>
    <property type="evidence" value="ECO:0007669"/>
    <property type="project" value="TreeGrafter"/>
</dbReference>
<dbReference type="FunFam" id="1.10.565.10:FF:000006">
    <property type="entry name" value="Thyroid hormone receptor beta 2"/>
    <property type="match status" value="1"/>
</dbReference>
<dbReference type="InterPro" id="IPR001723">
    <property type="entry name" value="Nuclear_hrmn_rcpt"/>
</dbReference>